<sequence length="81" mass="9709">MRFYEVQSVMKQLAIPYTEYDYKTTIINARRKSYTSINEMCSLSYINLICTNNSNGLDPRDQLWEKLLEEYHKAPLNLYNF</sequence>
<comment type="caution">
    <text evidence="1">The sequence shown here is derived from an EMBL/GenBank/DDBJ whole genome shotgun (WGS) entry which is preliminary data.</text>
</comment>
<feature type="non-terminal residue" evidence="1">
    <location>
        <position position="81"/>
    </location>
</feature>
<name>A0A820NU46_9BILA</name>
<dbReference type="AlphaFoldDB" id="A0A820NU46"/>
<evidence type="ECO:0000313" key="1">
    <source>
        <dbReference type="EMBL" id="CAF4393791.1"/>
    </source>
</evidence>
<accession>A0A820NU46</accession>
<proteinExistence type="predicted"/>
<dbReference type="EMBL" id="CAJOBB010023547">
    <property type="protein sequence ID" value="CAF4393791.1"/>
    <property type="molecule type" value="Genomic_DNA"/>
</dbReference>
<protein>
    <submittedName>
        <fullName evidence="1">Uncharacterized protein</fullName>
    </submittedName>
</protein>
<gene>
    <name evidence="1" type="ORF">KXQ929_LOCUS50615</name>
</gene>
<dbReference type="Proteomes" id="UP000663868">
    <property type="component" value="Unassembled WGS sequence"/>
</dbReference>
<reference evidence="1" key="1">
    <citation type="submission" date="2021-02" db="EMBL/GenBank/DDBJ databases">
        <authorList>
            <person name="Nowell W R."/>
        </authorList>
    </citation>
    <scope>NUCLEOTIDE SEQUENCE</scope>
</reference>
<evidence type="ECO:0000313" key="2">
    <source>
        <dbReference type="Proteomes" id="UP000663868"/>
    </source>
</evidence>
<organism evidence="1 2">
    <name type="scientific">Adineta steineri</name>
    <dbReference type="NCBI Taxonomy" id="433720"/>
    <lineage>
        <taxon>Eukaryota</taxon>
        <taxon>Metazoa</taxon>
        <taxon>Spiralia</taxon>
        <taxon>Gnathifera</taxon>
        <taxon>Rotifera</taxon>
        <taxon>Eurotatoria</taxon>
        <taxon>Bdelloidea</taxon>
        <taxon>Adinetida</taxon>
        <taxon>Adinetidae</taxon>
        <taxon>Adineta</taxon>
    </lineage>
</organism>